<gene>
    <name evidence="1" type="ORF">Psuf_051740</name>
</gene>
<accession>A0A6F8YPF8</accession>
<organism evidence="1 2">
    <name type="scientific">Phytohabitans suffuscus</name>
    <dbReference type="NCBI Taxonomy" id="624315"/>
    <lineage>
        <taxon>Bacteria</taxon>
        <taxon>Bacillati</taxon>
        <taxon>Actinomycetota</taxon>
        <taxon>Actinomycetes</taxon>
        <taxon>Micromonosporales</taxon>
        <taxon>Micromonosporaceae</taxon>
    </lineage>
</organism>
<dbReference type="EMBL" id="AP022871">
    <property type="protein sequence ID" value="BCB87861.1"/>
    <property type="molecule type" value="Genomic_DNA"/>
</dbReference>
<keyword evidence="2" id="KW-1185">Reference proteome</keyword>
<evidence type="ECO:0000313" key="2">
    <source>
        <dbReference type="Proteomes" id="UP000503011"/>
    </source>
</evidence>
<reference evidence="1 2" key="1">
    <citation type="submission" date="2020-03" db="EMBL/GenBank/DDBJ databases">
        <title>Whole genome shotgun sequence of Phytohabitans suffuscus NBRC 105367.</title>
        <authorList>
            <person name="Komaki H."/>
            <person name="Tamura T."/>
        </authorList>
    </citation>
    <scope>NUCLEOTIDE SEQUENCE [LARGE SCALE GENOMIC DNA]</scope>
    <source>
        <strain evidence="1 2">NBRC 105367</strain>
    </source>
</reference>
<reference evidence="1 2" key="2">
    <citation type="submission" date="2020-03" db="EMBL/GenBank/DDBJ databases">
        <authorList>
            <person name="Ichikawa N."/>
            <person name="Kimura A."/>
            <person name="Kitahashi Y."/>
            <person name="Uohara A."/>
        </authorList>
    </citation>
    <scope>NUCLEOTIDE SEQUENCE [LARGE SCALE GENOMIC DNA]</scope>
    <source>
        <strain evidence="1 2">NBRC 105367</strain>
    </source>
</reference>
<evidence type="ECO:0000313" key="1">
    <source>
        <dbReference type="EMBL" id="BCB87861.1"/>
    </source>
</evidence>
<dbReference type="AlphaFoldDB" id="A0A6F8YPF8"/>
<protein>
    <submittedName>
        <fullName evidence="1">Uncharacterized protein</fullName>
    </submittedName>
</protein>
<dbReference type="KEGG" id="psuu:Psuf_051740"/>
<proteinExistence type="predicted"/>
<name>A0A6F8YPF8_9ACTN</name>
<sequence length="50" mass="5500">MLVILLLSLPFLPFILMVVAAIRVRDRLSSRAARHSAPLTHARAIQPPVA</sequence>
<dbReference type="Proteomes" id="UP000503011">
    <property type="component" value="Chromosome"/>
</dbReference>